<organism evidence="8 10">
    <name type="scientific">Purpureocillium lilacinum</name>
    <name type="common">Paecilomyces lilacinus</name>
    <dbReference type="NCBI Taxonomy" id="33203"/>
    <lineage>
        <taxon>Eukaryota</taxon>
        <taxon>Fungi</taxon>
        <taxon>Dikarya</taxon>
        <taxon>Ascomycota</taxon>
        <taxon>Pezizomycotina</taxon>
        <taxon>Sordariomycetes</taxon>
        <taxon>Hypocreomycetidae</taxon>
        <taxon>Hypocreales</taxon>
        <taxon>Ophiocordycipitaceae</taxon>
        <taxon>Purpureocillium</taxon>
    </lineage>
</organism>
<comment type="caution">
    <text evidence="8">The sequence shown here is derived from an EMBL/GenBank/DDBJ whole genome shotgun (WGS) entry which is preliminary data.</text>
</comment>
<accession>A0A179HCB4</accession>
<comment type="cofactor">
    <cofactor evidence="1">
        <name>FAD</name>
        <dbReference type="ChEBI" id="CHEBI:57692"/>
    </cofactor>
</comment>
<reference evidence="9 11" key="2">
    <citation type="journal article" date="2016" name="Front. Microbiol.">
        <title>Genome and transcriptome sequences reveal the specific parasitism of the nematophagous Purpureocillium lilacinum 36-1.</title>
        <authorList>
            <person name="Xie J."/>
            <person name="Li S."/>
            <person name="Mo C."/>
            <person name="Xiao X."/>
            <person name="Peng D."/>
            <person name="Wang G."/>
            <person name="Xiao Y."/>
        </authorList>
    </citation>
    <scope>NUCLEOTIDE SEQUENCE [LARGE SCALE GENOMIC DNA]</scope>
    <source>
        <strain evidence="9 11">36-1</strain>
    </source>
</reference>
<dbReference type="InterPro" id="IPR016169">
    <property type="entry name" value="FAD-bd_PCMH_sub2"/>
</dbReference>
<reference evidence="9" key="1">
    <citation type="submission" date="2015-05" db="EMBL/GenBank/DDBJ databases">
        <authorList>
            <person name="Wang D.B."/>
            <person name="Wang M."/>
        </authorList>
    </citation>
    <scope>NUCLEOTIDE SEQUENCE</scope>
    <source>
        <strain evidence="9">36-1</strain>
    </source>
</reference>
<evidence type="ECO:0000256" key="6">
    <source>
        <dbReference type="SAM" id="SignalP"/>
    </source>
</evidence>
<dbReference type="PANTHER" id="PTHR42973">
    <property type="entry name" value="BINDING OXIDOREDUCTASE, PUTATIVE (AFU_ORTHOLOGUE AFUA_1G17690)-RELATED"/>
    <property type="match status" value="1"/>
</dbReference>
<dbReference type="Proteomes" id="UP000245956">
    <property type="component" value="Unassembled WGS sequence"/>
</dbReference>
<evidence type="ECO:0000256" key="2">
    <source>
        <dbReference type="ARBA" id="ARBA00005466"/>
    </source>
</evidence>
<protein>
    <submittedName>
        <fullName evidence="8">6-hydroxy-D-nicotine oxidase</fullName>
    </submittedName>
</protein>
<dbReference type="PROSITE" id="PS51387">
    <property type="entry name" value="FAD_PCMH"/>
    <property type="match status" value="1"/>
</dbReference>
<dbReference type="AlphaFoldDB" id="A0A179HCB4"/>
<evidence type="ECO:0000313" key="11">
    <source>
        <dbReference type="Proteomes" id="UP000245956"/>
    </source>
</evidence>
<dbReference type="GO" id="GO:0016491">
    <property type="term" value="F:oxidoreductase activity"/>
    <property type="evidence" value="ECO:0007669"/>
    <property type="project" value="UniProtKB-KW"/>
</dbReference>
<dbReference type="EMBL" id="LSBH01000001">
    <property type="protein sequence ID" value="OAQ87857.1"/>
    <property type="molecule type" value="Genomic_DNA"/>
</dbReference>
<keyword evidence="4" id="KW-0274">FAD</keyword>
<dbReference type="EMBL" id="LCWV01000015">
    <property type="protein sequence ID" value="PWI68396.1"/>
    <property type="molecule type" value="Genomic_DNA"/>
</dbReference>
<dbReference type="InterPro" id="IPR036318">
    <property type="entry name" value="FAD-bd_PCMH-like_sf"/>
</dbReference>
<comment type="similarity">
    <text evidence="2">Belongs to the oxygen-dependent FAD-linked oxidoreductase family.</text>
</comment>
<dbReference type="Gene3D" id="3.30.465.10">
    <property type="match status" value="1"/>
</dbReference>
<evidence type="ECO:0000313" key="9">
    <source>
        <dbReference type="EMBL" id="PWI68396.1"/>
    </source>
</evidence>
<evidence type="ECO:0000256" key="3">
    <source>
        <dbReference type="ARBA" id="ARBA00022630"/>
    </source>
</evidence>
<sequence length="519" mass="56123">MMLLLALGIHTLLLGVASAAAGGPVFGIPAPLERRSGDIIRELGPLLSKDATIVLPLSPDAEPLLIRAATPRISPNYFAIVEVATEQDVQQTIKYANFHETPFLAVSGGHGWPTTLNGVEAGIQINMRRMNHTTLRRDGRTASIGGGALQYEVIAALFSQGKRAVMGLCECVSAIGPLLGGGHSMIQWRYGFAADNLVSARVVLADGRAVDVAADKNSDLFWGLRGAGHNFGVVTSFVVKAYNAGDPWTLITLTFTQDKLESFLETWNTLEEVHPDRGMLVVNGILARNNDVDSEHPVINLQLIYEGRNDAADLYAAAFRKLNPAAELTTEDIPWGDLFTEGGFGLSGPICRKNQNILGYPNSLDKWDAGAMRAAFGIFSDLTSEAAFATSAMLLESYGQQGVRAVPEGSNAVAPEERRRHLLTSPILWWVGDDAATRKKAEDYGSRIQAAVRKGAGSAEPHAYVNYATGREGFGEVYGHEAARKSRLRALKERWDPHGRFGFYMPIEVGRQPVAAGEI</sequence>
<keyword evidence="6" id="KW-0732">Signal</keyword>
<dbReference type="InterPro" id="IPR006094">
    <property type="entry name" value="Oxid_FAD_bind_N"/>
</dbReference>
<dbReference type="InterPro" id="IPR050416">
    <property type="entry name" value="FAD-linked_Oxidoreductase"/>
</dbReference>
<feature type="chain" id="PRO_5043137078" evidence="6">
    <location>
        <begin position="20"/>
        <end position="519"/>
    </location>
</feature>
<dbReference type="GO" id="GO:0071949">
    <property type="term" value="F:FAD binding"/>
    <property type="evidence" value="ECO:0007669"/>
    <property type="project" value="InterPro"/>
</dbReference>
<feature type="signal peptide" evidence="6">
    <location>
        <begin position="1"/>
        <end position="19"/>
    </location>
</feature>
<evidence type="ECO:0000256" key="1">
    <source>
        <dbReference type="ARBA" id="ARBA00001974"/>
    </source>
</evidence>
<evidence type="ECO:0000259" key="7">
    <source>
        <dbReference type="PROSITE" id="PS51387"/>
    </source>
</evidence>
<evidence type="ECO:0000313" key="10">
    <source>
        <dbReference type="Proteomes" id="UP000078240"/>
    </source>
</evidence>
<evidence type="ECO:0000313" key="8">
    <source>
        <dbReference type="EMBL" id="OAQ87857.1"/>
    </source>
</evidence>
<dbReference type="Pfam" id="PF01565">
    <property type="entry name" value="FAD_binding_4"/>
    <property type="match status" value="1"/>
</dbReference>
<gene>
    <name evidence="9" type="ORF">PCL_02165</name>
    <name evidence="8" type="ORF">VFPBJ_01898</name>
</gene>
<dbReference type="OrthoDB" id="9996127at2759"/>
<evidence type="ECO:0000256" key="4">
    <source>
        <dbReference type="ARBA" id="ARBA00022827"/>
    </source>
</evidence>
<proteinExistence type="inferred from homology"/>
<dbReference type="InterPro" id="IPR016166">
    <property type="entry name" value="FAD-bd_PCMH"/>
</dbReference>
<dbReference type="Gene3D" id="3.40.462.20">
    <property type="match status" value="1"/>
</dbReference>
<feature type="domain" description="FAD-binding PCMH-type" evidence="7">
    <location>
        <begin position="73"/>
        <end position="244"/>
    </location>
</feature>
<dbReference type="SUPFAM" id="SSF56176">
    <property type="entry name" value="FAD-binding/transporter-associated domain-like"/>
    <property type="match status" value="1"/>
</dbReference>
<reference evidence="8 10" key="3">
    <citation type="submission" date="2016-01" db="EMBL/GenBank/DDBJ databases">
        <title>Biosynthesis of antibiotic leucinostatins and their inhibition on Phytophthora in bio-control Purpureocillium lilacinum.</title>
        <authorList>
            <person name="Wang G."/>
            <person name="Liu Z."/>
            <person name="Lin R."/>
            <person name="Li E."/>
            <person name="Mao Z."/>
            <person name="Ling J."/>
            <person name="Yin W."/>
            <person name="Xie B."/>
        </authorList>
    </citation>
    <scope>NUCLEOTIDE SEQUENCE [LARGE SCALE GENOMIC DNA]</scope>
    <source>
        <strain evidence="8">PLBJ-1</strain>
    </source>
</reference>
<keyword evidence="3" id="KW-0285">Flavoprotein</keyword>
<dbReference type="PANTHER" id="PTHR42973:SF9">
    <property type="entry name" value="FAD-BINDING PCMH-TYPE DOMAIN-CONTAINING PROTEIN-RELATED"/>
    <property type="match status" value="1"/>
</dbReference>
<evidence type="ECO:0000256" key="5">
    <source>
        <dbReference type="ARBA" id="ARBA00023002"/>
    </source>
</evidence>
<dbReference type="Proteomes" id="UP000078240">
    <property type="component" value="Unassembled WGS sequence"/>
</dbReference>
<name>A0A179HCB4_PURLI</name>
<keyword evidence="5" id="KW-0560">Oxidoreductase</keyword>